<organism evidence="3">
    <name type="scientific">Schistocephalus solidus</name>
    <name type="common">Tapeworm</name>
    <dbReference type="NCBI Taxonomy" id="70667"/>
    <lineage>
        <taxon>Eukaryota</taxon>
        <taxon>Metazoa</taxon>
        <taxon>Spiralia</taxon>
        <taxon>Lophotrochozoa</taxon>
        <taxon>Platyhelminthes</taxon>
        <taxon>Cestoda</taxon>
        <taxon>Eucestoda</taxon>
        <taxon>Diphyllobothriidea</taxon>
        <taxon>Diphyllobothriidae</taxon>
        <taxon>Schistocephalus</taxon>
    </lineage>
</organism>
<evidence type="ECO:0000313" key="2">
    <source>
        <dbReference type="Proteomes" id="UP000275846"/>
    </source>
</evidence>
<proteinExistence type="predicted"/>
<dbReference type="WBParaSite" id="SSLN_0001850701-mRNA-1">
    <property type="protein sequence ID" value="SSLN_0001850701-mRNA-1"/>
    <property type="gene ID" value="SSLN_0001850701"/>
</dbReference>
<dbReference type="AlphaFoldDB" id="A0A183TMY4"/>
<dbReference type="Proteomes" id="UP000275846">
    <property type="component" value="Unassembled WGS sequence"/>
</dbReference>
<dbReference type="OrthoDB" id="6278072at2759"/>
<accession>A0A183TMY4</accession>
<keyword evidence="2" id="KW-1185">Reference proteome</keyword>
<reference evidence="3" key="1">
    <citation type="submission" date="2016-06" db="UniProtKB">
        <authorList>
            <consortium name="WormBaseParasite"/>
        </authorList>
    </citation>
    <scope>IDENTIFICATION</scope>
</reference>
<evidence type="ECO:0000313" key="3">
    <source>
        <dbReference type="WBParaSite" id="SSLN_0001850701-mRNA-1"/>
    </source>
</evidence>
<reference evidence="1 2" key="2">
    <citation type="submission" date="2018-11" db="EMBL/GenBank/DDBJ databases">
        <authorList>
            <consortium name="Pathogen Informatics"/>
        </authorList>
    </citation>
    <scope>NUCLEOTIDE SEQUENCE [LARGE SCALE GENOMIC DNA]</scope>
    <source>
        <strain evidence="1 2">NST_G2</strain>
    </source>
</reference>
<evidence type="ECO:0000313" key="1">
    <source>
        <dbReference type="EMBL" id="VDM04218.1"/>
    </source>
</evidence>
<sequence length="194" mass="22401">METEYFFPSAANEPPLCPRSEGLAEFEAAIQNLMNQILKLEVREQYSESSITSLTMNIDKVNTKPQCLFRKNEQRFEEVLCTSKTKRIEIFLKQMEDDMSVEGNFYTADWTRIVILEAKLTAKLNEAFMGKTDLSTHVLKLVELNIQNITAILNAQPRPVPSAYANPWKTWVLKNTERLLKQAFLQHKLVQCKV</sequence>
<name>A0A183TMY4_SCHSO</name>
<gene>
    <name evidence="1" type="ORF">SSLN_LOCUS17832</name>
</gene>
<protein>
    <submittedName>
        <fullName evidence="3">Interleukin-12 subunit alpha</fullName>
    </submittedName>
</protein>
<dbReference type="EMBL" id="UYSU01043180">
    <property type="protein sequence ID" value="VDM04218.1"/>
    <property type="molecule type" value="Genomic_DNA"/>
</dbReference>